<keyword evidence="3" id="KW-1185">Reference proteome</keyword>
<dbReference type="Proteomes" id="UP000054771">
    <property type="component" value="Unassembled WGS sequence"/>
</dbReference>
<protein>
    <submittedName>
        <fullName evidence="2">Uncharacterized protein</fullName>
    </submittedName>
</protein>
<sequence length="87" mass="9621">MTDVRLETGLPSSDLHTCASNHDRILLSIPTSRYRATASLIKRVEAGVKSMTFGDYLDSSKDQLGDQGQKRGTEPRSKKRRGVGWQG</sequence>
<reference evidence="3" key="1">
    <citation type="journal article" date="2016" name="Genome Announc.">
        <title>Draft genome sequences of fungus Aspergillus calidoustus.</title>
        <authorList>
            <person name="Horn F."/>
            <person name="Linde J."/>
            <person name="Mattern D.J."/>
            <person name="Walther G."/>
            <person name="Guthke R."/>
            <person name="Scherlach K."/>
            <person name="Martin K."/>
            <person name="Brakhage A.A."/>
            <person name="Petzke L."/>
            <person name="Valiante V."/>
        </authorList>
    </citation>
    <scope>NUCLEOTIDE SEQUENCE [LARGE SCALE GENOMIC DNA]</scope>
    <source>
        <strain evidence="3">SF006504</strain>
    </source>
</reference>
<evidence type="ECO:0000313" key="3">
    <source>
        <dbReference type="Proteomes" id="UP000054771"/>
    </source>
</evidence>
<accession>A0A0U5C328</accession>
<proteinExistence type="predicted"/>
<feature type="compositionally biased region" description="Basic and acidic residues" evidence="1">
    <location>
        <begin position="58"/>
        <end position="76"/>
    </location>
</feature>
<feature type="compositionally biased region" description="Basic residues" evidence="1">
    <location>
        <begin position="77"/>
        <end position="87"/>
    </location>
</feature>
<evidence type="ECO:0000313" key="2">
    <source>
        <dbReference type="EMBL" id="CEL01948.1"/>
    </source>
</evidence>
<dbReference type="AlphaFoldDB" id="A0A0U5C328"/>
<name>A0A0U5C328_ASPCI</name>
<organism evidence="2 3">
    <name type="scientific">Aspergillus calidoustus</name>
    <dbReference type="NCBI Taxonomy" id="454130"/>
    <lineage>
        <taxon>Eukaryota</taxon>
        <taxon>Fungi</taxon>
        <taxon>Dikarya</taxon>
        <taxon>Ascomycota</taxon>
        <taxon>Pezizomycotina</taxon>
        <taxon>Eurotiomycetes</taxon>
        <taxon>Eurotiomycetidae</taxon>
        <taxon>Eurotiales</taxon>
        <taxon>Aspergillaceae</taxon>
        <taxon>Aspergillus</taxon>
        <taxon>Aspergillus subgen. Nidulantes</taxon>
    </lineage>
</organism>
<gene>
    <name evidence="2" type="ORF">ASPCAL01524</name>
</gene>
<feature type="region of interest" description="Disordered" evidence="1">
    <location>
        <begin position="56"/>
        <end position="87"/>
    </location>
</feature>
<dbReference type="EMBL" id="CDMC01000001">
    <property type="protein sequence ID" value="CEL01948.1"/>
    <property type="molecule type" value="Genomic_DNA"/>
</dbReference>
<evidence type="ECO:0000256" key="1">
    <source>
        <dbReference type="SAM" id="MobiDB-lite"/>
    </source>
</evidence>